<dbReference type="InterPro" id="IPR015943">
    <property type="entry name" value="WD40/YVTN_repeat-like_dom_sf"/>
</dbReference>
<dbReference type="RefSeq" id="WP_036874061.1">
    <property type="nucleotide sequence ID" value="NZ_JBGYTE010000039.1"/>
</dbReference>
<dbReference type="PROSITE" id="PS51257">
    <property type="entry name" value="PROKAR_LIPOPROTEIN"/>
    <property type="match status" value="1"/>
</dbReference>
<organism evidence="2 3">
    <name type="scientific">Porphyromonas macacae</name>
    <dbReference type="NCBI Taxonomy" id="28115"/>
    <lineage>
        <taxon>Bacteria</taxon>
        <taxon>Pseudomonadati</taxon>
        <taxon>Bacteroidota</taxon>
        <taxon>Bacteroidia</taxon>
        <taxon>Bacteroidales</taxon>
        <taxon>Porphyromonadaceae</taxon>
        <taxon>Porphyromonas</taxon>
    </lineage>
</organism>
<evidence type="ECO:0000313" key="3">
    <source>
        <dbReference type="Proteomes" id="UP000030103"/>
    </source>
</evidence>
<dbReference type="OrthoDB" id="792648at2"/>
<feature type="signal peptide" evidence="1">
    <location>
        <begin position="1"/>
        <end position="18"/>
    </location>
</feature>
<dbReference type="InterPro" id="IPR011048">
    <property type="entry name" value="Haem_d1_sf"/>
</dbReference>
<feature type="chain" id="PRO_5001998401" description="40-residue YVTN family beta-propeller repeat" evidence="1">
    <location>
        <begin position="19"/>
        <end position="364"/>
    </location>
</feature>
<name>A0A0A2EBS2_9PORP</name>
<dbReference type="SUPFAM" id="SSF51004">
    <property type="entry name" value="C-terminal (heme d1) domain of cytochrome cd1-nitrite reductase"/>
    <property type="match status" value="1"/>
</dbReference>
<keyword evidence="1" id="KW-0732">Signal</keyword>
<dbReference type="STRING" id="28115.HQ47_06335"/>
<sequence>MKSIFMKKYWLLLGAVFAFSLTGCDSDNNKDPEFNPGENPKTDFAYILNEGNFKANNTSIMLYNKHNNTGTDFYYKRMNGEPLGDTGQDILVYGNKVYISIYGSGRLLITDKKLNKLGEISAGKDRAPREFAAGEGKVFVSFFDGHVGVIDTVTLKLDSKLYKVGRNPEGIAYQNGYVYVVNSGGLDAPNYDSTLSKINLKTGDISTIEVGKNPTSILPIKDNKFLIRRNGEYDENKDNGGLLVYDPKTDKVKAIDDALPGLLAVSGNKAYYITTVYNFEKKKNDLTYNILDLNTLKVKKESFLQDTSMISDVRAIAIDPFDKDIYIADPLGYKSAGKIHVFDKNGKFKKTFSAGISPKKIIFF</sequence>
<comment type="caution">
    <text evidence="2">The sequence shown here is derived from an EMBL/GenBank/DDBJ whole genome shotgun (WGS) entry which is preliminary data.</text>
</comment>
<dbReference type="InterPro" id="IPR031815">
    <property type="entry name" value="DUF5074"/>
</dbReference>
<evidence type="ECO:0000256" key="1">
    <source>
        <dbReference type="SAM" id="SignalP"/>
    </source>
</evidence>
<dbReference type="Pfam" id="PF16819">
    <property type="entry name" value="DUF5074"/>
    <property type="match status" value="1"/>
</dbReference>
<evidence type="ECO:0008006" key="4">
    <source>
        <dbReference type="Google" id="ProtNLM"/>
    </source>
</evidence>
<proteinExistence type="predicted"/>
<reference evidence="2 3" key="1">
    <citation type="submission" date="2014-09" db="EMBL/GenBank/DDBJ databases">
        <title>Draft Genome Sequence of Porphyromonas macacae COT-192_OH2859.</title>
        <authorList>
            <person name="Wallis C."/>
            <person name="Deusch O."/>
            <person name="O'Flynn C."/>
            <person name="Davis I."/>
            <person name="Horsfall A."/>
            <person name="Kirkwood N."/>
            <person name="Harris S."/>
            <person name="Eisen J.A."/>
            <person name="Coil D.A."/>
            <person name="Darling A.E."/>
            <person name="Jospin G."/>
            <person name="Alexiev A."/>
        </authorList>
    </citation>
    <scope>NUCLEOTIDE SEQUENCE [LARGE SCALE GENOMIC DNA]</scope>
    <source>
        <strain evidence="3">COT-192 OH2859</strain>
    </source>
</reference>
<accession>A0A0A2EBS2</accession>
<gene>
    <name evidence="2" type="ORF">HQ47_06335</name>
</gene>
<dbReference type="Gene3D" id="2.130.10.10">
    <property type="entry name" value="YVTN repeat-like/Quinoprotein amine dehydrogenase"/>
    <property type="match status" value="1"/>
</dbReference>
<keyword evidence="3" id="KW-1185">Reference proteome</keyword>
<dbReference type="EMBL" id="JRFA01000017">
    <property type="protein sequence ID" value="KGN73859.1"/>
    <property type="molecule type" value="Genomic_DNA"/>
</dbReference>
<protein>
    <recommendedName>
        <fullName evidence="4">40-residue YVTN family beta-propeller repeat</fullName>
    </recommendedName>
</protein>
<evidence type="ECO:0000313" key="2">
    <source>
        <dbReference type="EMBL" id="KGN73859.1"/>
    </source>
</evidence>
<dbReference type="eggNOG" id="COG3391">
    <property type="taxonomic scope" value="Bacteria"/>
</dbReference>
<dbReference type="Proteomes" id="UP000030103">
    <property type="component" value="Unassembled WGS sequence"/>
</dbReference>
<dbReference type="AlphaFoldDB" id="A0A0A2EBS2"/>